<dbReference type="Proteomes" id="UP000031449">
    <property type="component" value="Plasmid unnamed"/>
</dbReference>
<protein>
    <submittedName>
        <fullName evidence="1">Uncharacterized protein</fullName>
    </submittedName>
</protein>
<reference evidence="1 2" key="1">
    <citation type="submission" date="2014-08" db="EMBL/GenBank/DDBJ databases">
        <title>Complete genome of a marine bacteria Jeotgalibacillus malaysiensis.</title>
        <authorList>
            <person name="Yaakop A.S."/>
            <person name="Chan K.-G."/>
            <person name="Goh K.M."/>
        </authorList>
    </citation>
    <scope>NUCLEOTIDE SEQUENCE [LARGE SCALE GENOMIC DNA]</scope>
    <source>
        <strain evidence="1 2">D5</strain>
        <plasmid evidence="2">Plasmid</plasmid>
    </source>
</reference>
<dbReference type="EMBL" id="CP009417">
    <property type="protein sequence ID" value="AJD93262.1"/>
    <property type="molecule type" value="Genomic_DNA"/>
</dbReference>
<proteinExistence type="predicted"/>
<evidence type="ECO:0000313" key="1">
    <source>
        <dbReference type="EMBL" id="AJD93262.1"/>
    </source>
</evidence>
<keyword evidence="1" id="KW-0614">Plasmid</keyword>
<dbReference type="BioCyc" id="JESP1508404:G14D9-13228-MONOMER"/>
<name>A0A0B5AX38_9BACL</name>
<accession>A0A0B5AX38</accession>
<geneLocation type="plasmid" evidence="2"/>
<dbReference type="AlphaFoldDB" id="A0A0B5AX38"/>
<dbReference type="HOGENOM" id="CLU_3234723_0_0_9"/>
<keyword evidence="2" id="KW-1185">Reference proteome</keyword>
<gene>
    <name evidence="1" type="ORF">JMA_39440</name>
</gene>
<dbReference type="KEGG" id="jeo:JMA_39440"/>
<sequence length="43" mass="4828">MIITYTPDGLLAPDKRAYDIMKDLLDKGEDVAIGSDCLIQHYD</sequence>
<evidence type="ECO:0000313" key="2">
    <source>
        <dbReference type="Proteomes" id="UP000031449"/>
    </source>
</evidence>
<organism evidence="1 2">
    <name type="scientific">Jeotgalibacillus malaysiensis</name>
    <dbReference type="NCBI Taxonomy" id="1508404"/>
    <lineage>
        <taxon>Bacteria</taxon>
        <taxon>Bacillati</taxon>
        <taxon>Bacillota</taxon>
        <taxon>Bacilli</taxon>
        <taxon>Bacillales</taxon>
        <taxon>Caryophanaceae</taxon>
        <taxon>Jeotgalibacillus</taxon>
    </lineage>
</organism>